<keyword evidence="2" id="KW-1185">Reference proteome</keyword>
<protein>
    <recommendedName>
        <fullName evidence="3">CUB domain-containing protein</fullName>
    </recommendedName>
</protein>
<evidence type="ECO:0000313" key="2">
    <source>
        <dbReference type="Proteomes" id="UP000601435"/>
    </source>
</evidence>
<evidence type="ECO:0000313" key="1">
    <source>
        <dbReference type="EMBL" id="CAE7187828.1"/>
    </source>
</evidence>
<comment type="caution">
    <text evidence="1">The sequence shown here is derived from an EMBL/GenBank/DDBJ whole genome shotgun (WGS) entry which is preliminary data.</text>
</comment>
<name>A0A812IUA4_9DINO</name>
<dbReference type="SUPFAM" id="SSF49854">
    <property type="entry name" value="Spermadhesin, CUB domain"/>
    <property type="match status" value="1"/>
</dbReference>
<gene>
    <name evidence="1" type="ORF">SNEC2469_LOCUS981</name>
</gene>
<evidence type="ECO:0008006" key="3">
    <source>
        <dbReference type="Google" id="ProtNLM"/>
    </source>
</evidence>
<reference evidence="1" key="1">
    <citation type="submission" date="2021-02" db="EMBL/GenBank/DDBJ databases">
        <authorList>
            <person name="Dougan E. K."/>
            <person name="Rhodes N."/>
            <person name="Thang M."/>
            <person name="Chan C."/>
        </authorList>
    </citation>
    <scope>NUCLEOTIDE SEQUENCE</scope>
</reference>
<dbReference type="AlphaFoldDB" id="A0A812IUA4"/>
<dbReference type="OrthoDB" id="418061at2759"/>
<proteinExistence type="predicted"/>
<dbReference type="EMBL" id="CAJNJA010005307">
    <property type="protein sequence ID" value="CAE7187828.1"/>
    <property type="molecule type" value="Genomic_DNA"/>
</dbReference>
<organism evidence="1 2">
    <name type="scientific">Symbiodinium necroappetens</name>
    <dbReference type="NCBI Taxonomy" id="1628268"/>
    <lineage>
        <taxon>Eukaryota</taxon>
        <taxon>Sar</taxon>
        <taxon>Alveolata</taxon>
        <taxon>Dinophyceae</taxon>
        <taxon>Suessiales</taxon>
        <taxon>Symbiodiniaceae</taxon>
        <taxon>Symbiodinium</taxon>
    </lineage>
</organism>
<sequence>CGSANGGELCLGDGQCGTRDDINNCYDAAFTYPPSLDVYRKGRGTTKTSTTVSSATQTTSVTLTTTHWYEEGPWRLVGSCTVTADCAKTSGDGMCTFTLPRGTPVKVTHAGSANSEIFSINGVELTPSSIGETFVVDTEISWKSDQDRTESWWEVCIETPSCSDGLGVLPVDSAECPASTADLLSCGAAQPGDLCLGDGECLTYSGLNNCPPNAIYIKEVGTTLTVSSTTSLTATFTPSAWQVTGPCTLSGTCVQSPNYPEPYGPNERCEFSLPPNSVVTIVDFATELNYDRLSINGRDYSGPGHAIVGKPFLVESLSWRTDESRSDRGWQLCLQESRSGAEAPKGALRLI</sequence>
<accession>A0A812IUA4</accession>
<dbReference type="InterPro" id="IPR035914">
    <property type="entry name" value="Sperma_CUB_dom_sf"/>
</dbReference>
<feature type="non-terminal residue" evidence="1">
    <location>
        <position position="1"/>
    </location>
</feature>
<dbReference type="Proteomes" id="UP000601435">
    <property type="component" value="Unassembled WGS sequence"/>
</dbReference>